<dbReference type="SUPFAM" id="SSF56300">
    <property type="entry name" value="Metallo-dependent phosphatases"/>
    <property type="match status" value="1"/>
</dbReference>
<dbReference type="Proteomes" id="UP000027982">
    <property type="component" value="Chromosome"/>
</dbReference>
<dbReference type="EMBL" id="CP007139">
    <property type="protein sequence ID" value="AIE87404.1"/>
    <property type="molecule type" value="Genomic_DNA"/>
</dbReference>
<dbReference type="Gene3D" id="3.60.21.10">
    <property type="match status" value="1"/>
</dbReference>
<dbReference type="STRING" id="661478.OP10G_4036"/>
<dbReference type="AlphaFoldDB" id="A0A068NYT9"/>
<dbReference type="HOGENOM" id="CLU_075478_1_0_0"/>
<dbReference type="eggNOG" id="COG1407">
    <property type="taxonomic scope" value="Bacteria"/>
</dbReference>
<dbReference type="KEGG" id="fgi:OP10G_4036"/>
<dbReference type="InterPro" id="IPR029052">
    <property type="entry name" value="Metallo-depent_PP-like"/>
</dbReference>
<sequence length="220" mass="24481">MVRRELEITVRGECLRLLPDRALFWPSQSTLFVADVHLGKAASFRSFGVPIPAGSTDVTLGRLSELLVRTEARRLVVLGDLWHAKAGRTEDVTGKFARWRAAHEEVEMTLVEGNHDLRSGKLAPEWDIREVAEPTTLGPFSLCHYPETTVENGYRLAGHLHPGVLLEGRGKQSLRLACFLFGAEGAILPAFGEFTGLAMIQPEERDRVFVVTQERVIRVA</sequence>
<proteinExistence type="predicted"/>
<dbReference type="PANTHER" id="PTHR39323:SF1">
    <property type="entry name" value="BLR1149 PROTEIN"/>
    <property type="match status" value="1"/>
</dbReference>
<protein>
    <submittedName>
        <fullName evidence="1">ICC-like phosphoesterase</fullName>
    </submittedName>
</protein>
<gene>
    <name evidence="1" type="ORF">OP10G_4036</name>
</gene>
<name>A0A068NYT9_FIMGI</name>
<evidence type="ECO:0000313" key="2">
    <source>
        <dbReference type="Proteomes" id="UP000027982"/>
    </source>
</evidence>
<dbReference type="InterPro" id="IPR024173">
    <property type="entry name" value="Pesterase_MJ0037-like"/>
</dbReference>
<evidence type="ECO:0000313" key="1">
    <source>
        <dbReference type="EMBL" id="AIE87404.1"/>
    </source>
</evidence>
<dbReference type="NCBIfam" id="TIGR04123">
    <property type="entry name" value="P_estr_lig_assc"/>
    <property type="match status" value="1"/>
</dbReference>
<organism evidence="1 2">
    <name type="scientific">Fimbriimonas ginsengisoli Gsoil 348</name>
    <dbReference type="NCBI Taxonomy" id="661478"/>
    <lineage>
        <taxon>Bacteria</taxon>
        <taxon>Bacillati</taxon>
        <taxon>Armatimonadota</taxon>
        <taxon>Fimbriimonadia</taxon>
        <taxon>Fimbriimonadales</taxon>
        <taxon>Fimbriimonadaceae</taxon>
        <taxon>Fimbriimonas</taxon>
    </lineage>
</organism>
<accession>A0A068NYT9</accession>
<keyword evidence="2" id="KW-1185">Reference proteome</keyword>
<reference evidence="1 2" key="1">
    <citation type="journal article" date="2014" name="PLoS ONE">
        <title>The first complete genome sequence of the class fimbriimonadia in the phylum armatimonadetes.</title>
        <authorList>
            <person name="Hu Z.Y."/>
            <person name="Wang Y.Z."/>
            <person name="Im W.T."/>
            <person name="Wang S.Y."/>
            <person name="Zhao G.P."/>
            <person name="Zheng H.J."/>
            <person name="Quan Z.X."/>
        </authorList>
    </citation>
    <scope>NUCLEOTIDE SEQUENCE [LARGE SCALE GENOMIC DNA]</scope>
    <source>
        <strain evidence="1">Gsoil 348</strain>
    </source>
</reference>
<dbReference type="PIRSF" id="PIRSF000887">
    <property type="entry name" value="Pesterase_MJ0037"/>
    <property type="match status" value="1"/>
</dbReference>
<dbReference type="PANTHER" id="PTHR39323">
    <property type="entry name" value="BLR1149 PROTEIN"/>
    <property type="match status" value="1"/>
</dbReference>
<dbReference type="InterPro" id="IPR026336">
    <property type="entry name" value="PdeM-like"/>
</dbReference>